<keyword evidence="3" id="KW-0808">Transferase</keyword>
<organism evidence="12 13">
    <name type="scientific">Nitrospira moscoviensis</name>
    <dbReference type="NCBI Taxonomy" id="42253"/>
    <lineage>
        <taxon>Bacteria</taxon>
        <taxon>Pseudomonadati</taxon>
        <taxon>Nitrospirota</taxon>
        <taxon>Nitrospiria</taxon>
        <taxon>Nitrospirales</taxon>
        <taxon>Nitrospiraceae</taxon>
        <taxon>Nitrospira</taxon>
    </lineage>
</organism>
<keyword evidence="4" id="KW-0548">Nucleotidyltransferase</keyword>
<name>A0A0K2G9L8_NITMO</name>
<keyword evidence="2" id="KW-0240">DNA-directed RNA polymerase</keyword>
<dbReference type="STRING" id="42253.NITMOv2_1238"/>
<dbReference type="GO" id="GO:0016779">
    <property type="term" value="F:nucleotidyltransferase activity"/>
    <property type="evidence" value="ECO:0007669"/>
    <property type="project" value="UniProtKB-KW"/>
</dbReference>
<keyword evidence="7" id="KW-0238">DNA-binding</keyword>
<dbReference type="InterPro" id="IPR000394">
    <property type="entry name" value="RNA_pol_sigma_54"/>
</dbReference>
<dbReference type="GO" id="GO:0006352">
    <property type="term" value="P:DNA-templated transcription initiation"/>
    <property type="evidence" value="ECO:0007669"/>
    <property type="project" value="InterPro"/>
</dbReference>
<dbReference type="InterPro" id="IPR038709">
    <property type="entry name" value="RpoN_core-bd_sf"/>
</dbReference>
<dbReference type="OrthoDB" id="9814402at2"/>
<evidence type="ECO:0000313" key="13">
    <source>
        <dbReference type="Proteomes" id="UP000069205"/>
    </source>
</evidence>
<evidence type="ECO:0000256" key="1">
    <source>
        <dbReference type="ARBA" id="ARBA00008798"/>
    </source>
</evidence>
<dbReference type="GO" id="GO:0003677">
    <property type="term" value="F:DNA binding"/>
    <property type="evidence" value="ECO:0007669"/>
    <property type="project" value="UniProtKB-KW"/>
</dbReference>
<dbReference type="Pfam" id="PF00309">
    <property type="entry name" value="Sigma54_AID"/>
    <property type="match status" value="1"/>
</dbReference>
<dbReference type="PROSITE" id="PS00718">
    <property type="entry name" value="SIGMA54_2"/>
    <property type="match status" value="1"/>
</dbReference>
<dbReference type="PANTHER" id="PTHR32248:SF4">
    <property type="entry name" value="RNA POLYMERASE SIGMA-54 FACTOR"/>
    <property type="match status" value="1"/>
</dbReference>
<feature type="compositionally biased region" description="Polar residues" evidence="9">
    <location>
        <begin position="113"/>
        <end position="124"/>
    </location>
</feature>
<evidence type="ECO:0000256" key="5">
    <source>
        <dbReference type="ARBA" id="ARBA00023015"/>
    </source>
</evidence>
<dbReference type="NCBIfam" id="NF009118">
    <property type="entry name" value="PRK12469.1"/>
    <property type="match status" value="1"/>
</dbReference>
<dbReference type="AlphaFoldDB" id="A0A0K2G9L8"/>
<dbReference type="PROSITE" id="PS50044">
    <property type="entry name" value="SIGMA54_3"/>
    <property type="match status" value="1"/>
</dbReference>
<dbReference type="Pfam" id="PF04963">
    <property type="entry name" value="Sigma54_CBD"/>
    <property type="match status" value="1"/>
</dbReference>
<proteinExistence type="inferred from homology"/>
<gene>
    <name evidence="12" type="primary">rpoN</name>
    <name evidence="12" type="ORF">NITMOv2_1238</name>
</gene>
<feature type="region of interest" description="Disordered" evidence="9">
    <location>
        <begin position="53"/>
        <end position="124"/>
    </location>
</feature>
<evidence type="ECO:0000259" key="10">
    <source>
        <dbReference type="Pfam" id="PF04552"/>
    </source>
</evidence>
<keyword evidence="8" id="KW-0804">Transcription</keyword>
<keyword evidence="6" id="KW-0731">Sigma factor</keyword>
<evidence type="ECO:0000256" key="4">
    <source>
        <dbReference type="ARBA" id="ARBA00022695"/>
    </source>
</evidence>
<dbReference type="PANTHER" id="PTHR32248">
    <property type="entry name" value="RNA POLYMERASE SIGMA-54 FACTOR"/>
    <property type="match status" value="1"/>
</dbReference>
<feature type="domain" description="RNA polymerase sigma factor 54 DNA-binding" evidence="10">
    <location>
        <begin position="340"/>
        <end position="500"/>
    </location>
</feature>
<dbReference type="Gene3D" id="1.10.10.1330">
    <property type="entry name" value="RNA polymerase sigma-54 factor, core-binding domain"/>
    <property type="match status" value="1"/>
</dbReference>
<evidence type="ECO:0000256" key="2">
    <source>
        <dbReference type="ARBA" id="ARBA00022478"/>
    </source>
</evidence>
<evidence type="ECO:0000256" key="7">
    <source>
        <dbReference type="ARBA" id="ARBA00023125"/>
    </source>
</evidence>
<dbReference type="InterPro" id="IPR007634">
    <property type="entry name" value="RNA_pol_sigma_54_DNA-bd"/>
</dbReference>
<accession>A0A0K2G9L8</accession>
<dbReference type="RefSeq" id="WP_053378969.1">
    <property type="nucleotide sequence ID" value="NZ_CP011801.1"/>
</dbReference>
<dbReference type="PATRIC" id="fig|42253.5.peg.1219"/>
<protein>
    <submittedName>
        <fullName evidence="12">RNA polymerase, sigma-54 (Sigma N) factor</fullName>
    </submittedName>
</protein>
<sequence length="502" mass="56605">MKLRLDLKLSQKLIMTPQLQQAIKLLQLSRLELQQSLAQHLLDNPLLDEVQTEVEEGEATATDEKVEEAPAASTQETTDETGTPEERESPEEFSASGWEEYFGSDRRAGDSEYPSSSQDEFPSYEQTVAKATSLEEHLLWQLCLSGLSEREKAIGRLIIGNLDDDGYLRIPLAEVVSGTEFTEADAESVLKDIQTFDPTGVGARDLPECLLLQLGHLGRNPMGSLGSRPGALKGSVVEGIVLHHLKDLEKKQYAKIAKALNVTVEEVFQATKIIEDLEPKPGRPFTNTQNYVIVPDVFVVKNEGEWVVLLNDDGLPRMRISPYYKQLMASGQGGTAETKAYMDEKLRAAQWVIRSIEQRNKTIVKVVSSIVKFQEQFFEHGVQYLKPLVLKQVAEDIGMHESTISRVTANKYMYCPQGMLELKFFFNAGLQRVDQPSDMLSSVTVREMIRKMVSEEDPRRPLKDEEIAARLRTQQVLIARRTVAKYRAEENIPSASQRKRFF</sequence>
<keyword evidence="5" id="KW-0805">Transcription regulation</keyword>
<comment type="similarity">
    <text evidence="1">Belongs to the sigma-54 factor family.</text>
</comment>
<evidence type="ECO:0000256" key="9">
    <source>
        <dbReference type="SAM" id="MobiDB-lite"/>
    </source>
</evidence>
<feature type="domain" description="RNA polymerase sigma factor 54 core-binding" evidence="11">
    <location>
        <begin position="124"/>
        <end position="324"/>
    </location>
</feature>
<reference evidence="12 13" key="1">
    <citation type="journal article" date="2015" name="Proc. Natl. Acad. Sci. U.S.A.">
        <title>Expanded metabolic versatility of ubiquitous nitrite-oxidizing bacteria from the genus Nitrospira.</title>
        <authorList>
            <person name="Koch H."/>
            <person name="Lucker S."/>
            <person name="Albertsen M."/>
            <person name="Kitzinger K."/>
            <person name="Herbold C."/>
            <person name="Spieck E."/>
            <person name="Nielsen P.H."/>
            <person name="Wagner M."/>
            <person name="Daims H."/>
        </authorList>
    </citation>
    <scope>NUCLEOTIDE SEQUENCE [LARGE SCALE GENOMIC DNA]</scope>
    <source>
        <strain evidence="12 13">NSP M-1</strain>
    </source>
</reference>
<dbReference type="PRINTS" id="PR00045">
    <property type="entry name" value="SIGMA54FCT"/>
</dbReference>
<dbReference type="KEGG" id="nmv:NITMOv2_1238"/>
<dbReference type="GO" id="GO:0000428">
    <property type="term" value="C:DNA-directed RNA polymerase complex"/>
    <property type="evidence" value="ECO:0007669"/>
    <property type="project" value="UniProtKB-KW"/>
</dbReference>
<dbReference type="NCBIfam" id="TIGR02395">
    <property type="entry name" value="rpoN_sigma"/>
    <property type="match status" value="1"/>
</dbReference>
<keyword evidence="13" id="KW-1185">Reference proteome</keyword>
<dbReference type="InterPro" id="IPR007046">
    <property type="entry name" value="RNA_pol_sigma_54_core-bd"/>
</dbReference>
<evidence type="ECO:0000259" key="11">
    <source>
        <dbReference type="Pfam" id="PF04963"/>
    </source>
</evidence>
<dbReference type="EMBL" id="CP011801">
    <property type="protein sequence ID" value="ALA57666.1"/>
    <property type="molecule type" value="Genomic_DNA"/>
</dbReference>
<evidence type="ECO:0000256" key="6">
    <source>
        <dbReference type="ARBA" id="ARBA00023082"/>
    </source>
</evidence>
<dbReference type="PIRSF" id="PIRSF000774">
    <property type="entry name" value="RpoN"/>
    <property type="match status" value="1"/>
</dbReference>
<evidence type="ECO:0000313" key="12">
    <source>
        <dbReference type="EMBL" id="ALA57666.1"/>
    </source>
</evidence>
<evidence type="ECO:0000256" key="3">
    <source>
        <dbReference type="ARBA" id="ARBA00022679"/>
    </source>
</evidence>
<evidence type="ECO:0000256" key="8">
    <source>
        <dbReference type="ARBA" id="ARBA00023163"/>
    </source>
</evidence>
<dbReference type="Proteomes" id="UP000069205">
    <property type="component" value="Chromosome"/>
</dbReference>
<dbReference type="GO" id="GO:0001216">
    <property type="term" value="F:DNA-binding transcription activator activity"/>
    <property type="evidence" value="ECO:0007669"/>
    <property type="project" value="InterPro"/>
</dbReference>
<dbReference type="GO" id="GO:0016987">
    <property type="term" value="F:sigma factor activity"/>
    <property type="evidence" value="ECO:0007669"/>
    <property type="project" value="UniProtKB-KW"/>
</dbReference>
<dbReference type="Gene3D" id="1.10.10.60">
    <property type="entry name" value="Homeodomain-like"/>
    <property type="match status" value="1"/>
</dbReference>
<dbReference type="PROSITE" id="PS00717">
    <property type="entry name" value="SIGMA54_1"/>
    <property type="match status" value="1"/>
</dbReference>
<dbReference type="Pfam" id="PF04552">
    <property type="entry name" value="Sigma54_DBD"/>
    <property type="match status" value="1"/>
</dbReference>
<feature type="compositionally biased region" description="Acidic residues" evidence="9">
    <location>
        <begin position="77"/>
        <end position="91"/>
    </location>
</feature>